<feature type="compositionally biased region" description="Low complexity" evidence="5">
    <location>
        <begin position="107"/>
        <end position="117"/>
    </location>
</feature>
<reference evidence="6" key="1">
    <citation type="journal article" date="2018" name="Nat. Genet.">
        <title>Extensive intraspecific gene order and gene structural variations between Mo17 and other maize genomes.</title>
        <authorList>
            <person name="Sun S."/>
            <person name="Zhou Y."/>
            <person name="Chen J."/>
            <person name="Shi J."/>
            <person name="Zhao H."/>
            <person name="Zhao H."/>
            <person name="Song W."/>
            <person name="Zhang M."/>
            <person name="Cui Y."/>
            <person name="Dong X."/>
            <person name="Liu H."/>
            <person name="Ma X."/>
            <person name="Jiao Y."/>
            <person name="Wang B."/>
            <person name="Wei X."/>
            <person name="Stein J.C."/>
            <person name="Glaubitz J.C."/>
            <person name="Lu F."/>
            <person name="Yu G."/>
            <person name="Liang C."/>
            <person name="Fengler K."/>
            <person name="Li B."/>
            <person name="Rafalski A."/>
            <person name="Schnable P.S."/>
            <person name="Ware D.H."/>
            <person name="Buckler E.S."/>
            <person name="Lai J."/>
        </authorList>
    </citation>
    <scope>NUCLEOTIDE SEQUENCE [LARGE SCALE GENOMIC DNA]</scope>
    <source>
        <tissue evidence="6">Seedling</tissue>
    </source>
</reference>
<dbReference type="PROSITE" id="PS51366">
    <property type="entry name" value="MI"/>
    <property type="match status" value="1"/>
</dbReference>
<feature type="compositionally biased region" description="Polar residues" evidence="5">
    <location>
        <begin position="154"/>
        <end position="175"/>
    </location>
</feature>
<keyword evidence="4" id="KW-0648">Protein biosynthesis</keyword>
<evidence type="ECO:0000256" key="2">
    <source>
        <dbReference type="ARBA" id="ARBA00022540"/>
    </source>
</evidence>
<name>A0A3L6G5A5_MAIZE</name>
<dbReference type="InterPro" id="IPR016024">
    <property type="entry name" value="ARM-type_fold"/>
</dbReference>
<comment type="caution">
    <text evidence="6">The sequence shown here is derived from an EMBL/GenBank/DDBJ whole genome shotgun (WGS) entry which is preliminary data.</text>
</comment>
<dbReference type="GO" id="GO:0003743">
    <property type="term" value="F:translation initiation factor activity"/>
    <property type="evidence" value="ECO:0007669"/>
    <property type="project" value="UniProtKB-KW"/>
</dbReference>
<dbReference type="FunFam" id="1.25.40.180:FF:000027">
    <property type="entry name" value="Eukaryotic translation initiation factor isoform 4G-2"/>
    <property type="match status" value="1"/>
</dbReference>
<dbReference type="InterPro" id="IPR003891">
    <property type="entry name" value="Initiation_fac_eIF4g_MI"/>
</dbReference>
<feature type="compositionally biased region" description="Basic and acidic residues" evidence="5">
    <location>
        <begin position="139"/>
        <end position="152"/>
    </location>
</feature>
<evidence type="ECO:0000256" key="5">
    <source>
        <dbReference type="SAM" id="MobiDB-lite"/>
    </source>
</evidence>
<feature type="compositionally biased region" description="Basic and acidic residues" evidence="5">
    <location>
        <begin position="121"/>
        <end position="130"/>
    </location>
</feature>
<dbReference type="SUPFAM" id="SSF48371">
    <property type="entry name" value="ARM repeat"/>
    <property type="match status" value="2"/>
</dbReference>
<accession>A0A3L6G5A5</accession>
<dbReference type="EMBL" id="NCVQ01000002">
    <property type="protein sequence ID" value="PWZ43784.1"/>
    <property type="molecule type" value="Genomic_DNA"/>
</dbReference>
<proteinExistence type="inferred from homology"/>
<dbReference type="SMART" id="SM00543">
    <property type="entry name" value="MIF4G"/>
    <property type="match status" value="1"/>
</dbReference>
<feature type="compositionally biased region" description="Pro residues" evidence="5">
    <location>
        <begin position="584"/>
        <end position="594"/>
    </location>
</feature>
<sequence length="785" mass="86716">MQSDQPVISLRPGGGGGPRAGRLFSPAFATSVSGDFLRLHVGGASGISKIGDSHFEPRERVRYTRDQLLELRELVDVSEDILRLKQEIDIELHGEDQTWIHNDSAVQGQVQGQTQAQNRYAETDNRDWRARSAQPPSANEEKSWDNIREAKEAYTSSGRQQEQANRQDQLSSQFASKAQFGSTPALIKAEVPWSARRGNLSEKERVLKTVKGILNKLTPEKFDLLKGQLMEAGITTADILKDVINLIFEKAVFEPTFCPMYAQLCSDLNEKLPTFPPEEPGGKEITFKRVLLNNCQEAFEGASSLRAEIAKLTGPDQEMERRDKERLVKLRTLGNIRLIGELLKQRMVPEKIVHHIVMELLGSGPDKKTCPEEEDVEAICHFFNTIGKQLDENPKSRRINDTYFIQMKELTMNPQLAPRLRFMVRDVIDLRSNNWVPRREEIKAKKISEIHSEAEKNLGLRPGAASGIRNGRSSPGGALLPGGAFPMNRPGTGGMMPGMPGSRKMPGMPGLDNDNWEVARSKSMPRGDSIRNQGPLLNKPSTVHKTSSINTRLLPQGSGAGLIGKSALLGTGAPPSRPLSFGPEPTPQITPSPKPLSAAPALAPAPDKPASAPKGNSAELKKKTIALLEEYFSIRILDEAQQCIEELQNRGYYPEIVKEAVNLALDKGTNFVDPLVRLLEHLYTKKIFKTQDLESGCLLYGALLDDIGIDLPKAPTQFGEIIARLTLLGALRFEVMEEILKKMEDTMYRKAVFDAVKKTLEANPSGQTILGSHAAVIDACNSLLE</sequence>
<keyword evidence="2 6" id="KW-0396">Initiation factor</keyword>
<dbReference type="InterPro" id="IPR003890">
    <property type="entry name" value="MIF4G-like_typ-3"/>
</dbReference>
<gene>
    <name evidence="6" type="ORF">Zm00014a_004778</name>
</gene>
<dbReference type="AlphaFoldDB" id="A0A3L6G5A5"/>
<evidence type="ECO:0000256" key="3">
    <source>
        <dbReference type="ARBA" id="ARBA00022845"/>
    </source>
</evidence>
<dbReference type="FunFam" id="1.25.40.180:FF:000036">
    <property type="entry name" value="Eukaryotic translation initiation factor isoform 4G-2"/>
    <property type="match status" value="1"/>
</dbReference>
<dbReference type="Gene3D" id="1.25.40.180">
    <property type="match status" value="2"/>
</dbReference>
<feature type="region of interest" description="Disordered" evidence="5">
    <location>
        <begin position="565"/>
        <end position="616"/>
    </location>
</feature>
<protein>
    <submittedName>
        <fullName evidence="6">Eukaryotic translation initiation factor isoform 4G-1</fullName>
    </submittedName>
</protein>
<dbReference type="Pfam" id="PF02847">
    <property type="entry name" value="MA3"/>
    <property type="match status" value="1"/>
</dbReference>
<evidence type="ECO:0000256" key="1">
    <source>
        <dbReference type="ARBA" id="ARBA00005775"/>
    </source>
</evidence>
<evidence type="ECO:0000313" key="6">
    <source>
        <dbReference type="EMBL" id="PWZ43784.1"/>
    </source>
</evidence>
<dbReference type="PANTHER" id="PTHR23253:SF81">
    <property type="entry name" value="EUKARYOTIC TRANSLATION INITIATION FACTOR ISOFORM 4G-1"/>
    <property type="match status" value="1"/>
</dbReference>
<feature type="region of interest" description="Disordered" evidence="5">
    <location>
        <begin position="524"/>
        <end position="547"/>
    </location>
</feature>
<keyword evidence="3" id="KW-0810">Translation regulation</keyword>
<organism evidence="6">
    <name type="scientific">Zea mays</name>
    <name type="common">Maize</name>
    <dbReference type="NCBI Taxonomy" id="4577"/>
    <lineage>
        <taxon>Eukaryota</taxon>
        <taxon>Viridiplantae</taxon>
        <taxon>Streptophyta</taxon>
        <taxon>Embryophyta</taxon>
        <taxon>Tracheophyta</taxon>
        <taxon>Spermatophyta</taxon>
        <taxon>Magnoliopsida</taxon>
        <taxon>Liliopsida</taxon>
        <taxon>Poales</taxon>
        <taxon>Poaceae</taxon>
        <taxon>PACMAD clade</taxon>
        <taxon>Panicoideae</taxon>
        <taxon>Andropogonodae</taxon>
        <taxon>Andropogoneae</taxon>
        <taxon>Tripsacinae</taxon>
        <taxon>Zea</taxon>
    </lineage>
</organism>
<feature type="region of interest" description="Disordered" evidence="5">
    <location>
        <begin position="107"/>
        <end position="175"/>
    </location>
</feature>
<dbReference type="GO" id="GO:0003723">
    <property type="term" value="F:RNA binding"/>
    <property type="evidence" value="ECO:0007669"/>
    <property type="project" value="InterPro"/>
</dbReference>
<feature type="compositionally biased region" description="Low complexity" evidence="5">
    <location>
        <begin position="595"/>
        <end position="614"/>
    </location>
</feature>
<dbReference type="SMART" id="SM00544">
    <property type="entry name" value="MA3"/>
    <property type="match status" value="1"/>
</dbReference>
<dbReference type="ExpressionAtlas" id="A0A3L6G5A5">
    <property type="expression patterns" value="baseline and differential"/>
</dbReference>
<dbReference type="Proteomes" id="UP000251960">
    <property type="component" value="Chromosome 10"/>
</dbReference>
<comment type="similarity">
    <text evidence="1">Belongs to the eukaryotic initiation factor 4G family.</text>
</comment>
<dbReference type="Pfam" id="PF02854">
    <property type="entry name" value="MIF4G"/>
    <property type="match status" value="1"/>
</dbReference>
<dbReference type="GO" id="GO:0006417">
    <property type="term" value="P:regulation of translation"/>
    <property type="evidence" value="ECO:0007669"/>
    <property type="project" value="UniProtKB-KW"/>
</dbReference>
<evidence type="ECO:0000256" key="4">
    <source>
        <dbReference type="ARBA" id="ARBA00022917"/>
    </source>
</evidence>
<dbReference type="PANTHER" id="PTHR23253">
    <property type="entry name" value="EUKARYOTIC TRANSLATION INITIATION FACTOR 4 GAMMA"/>
    <property type="match status" value="1"/>
</dbReference>